<keyword evidence="3" id="KW-0456">Lyase</keyword>
<dbReference type="PANTHER" id="PTHR43000">
    <property type="entry name" value="DTDP-D-GLUCOSE 4,6-DEHYDRATASE-RELATED"/>
    <property type="match status" value="1"/>
</dbReference>
<dbReference type="EMBL" id="BBPA01000033">
    <property type="protein sequence ID" value="GAL93131.1"/>
    <property type="molecule type" value="Genomic_DNA"/>
</dbReference>
<protein>
    <submittedName>
        <fullName evidence="3">Similar to CDP-glucose 4,6-dehydratase</fullName>
        <ecNumber evidence="3">4.2.1.45</ecNumber>
    </submittedName>
</protein>
<dbReference type="Gene3D" id="3.40.50.720">
    <property type="entry name" value="NAD(P)-binding Rossmann-like Domain"/>
    <property type="match status" value="1"/>
</dbReference>
<dbReference type="EC" id="4.2.1.45" evidence="3"/>
<dbReference type="GO" id="GO:0047733">
    <property type="term" value="F:CDP-glucose 4,6-dehydratase activity"/>
    <property type="evidence" value="ECO:0007669"/>
    <property type="project" value="UniProtKB-EC"/>
</dbReference>
<evidence type="ECO:0000256" key="1">
    <source>
        <dbReference type="ARBA" id="ARBA00007637"/>
    </source>
</evidence>
<dbReference type="Proteomes" id="UP000030321">
    <property type="component" value="Unassembled WGS sequence"/>
</dbReference>
<evidence type="ECO:0000259" key="2">
    <source>
        <dbReference type="Pfam" id="PF01370"/>
    </source>
</evidence>
<dbReference type="RefSeq" id="WP_002790817.1">
    <property type="nucleotide sequence ID" value="NZ_BBPA01000033.1"/>
</dbReference>
<dbReference type="SUPFAM" id="SSF51735">
    <property type="entry name" value="NAD(P)-binding Rossmann-fold domains"/>
    <property type="match status" value="1"/>
</dbReference>
<comment type="similarity">
    <text evidence="1">Belongs to the NAD(P)-dependent epimerase/dehydratase family.</text>
</comment>
<comment type="caution">
    <text evidence="3">The sequence shown here is derived from an EMBL/GenBank/DDBJ whole genome shotgun (WGS) entry which is preliminary data.</text>
</comment>
<evidence type="ECO:0000313" key="4">
    <source>
        <dbReference type="Proteomes" id="UP000030321"/>
    </source>
</evidence>
<name>A0A0A1VV22_MICAE</name>
<organism evidence="3 4">
    <name type="scientific">Microcystis aeruginosa NIES-44</name>
    <dbReference type="NCBI Taxonomy" id="449439"/>
    <lineage>
        <taxon>Bacteria</taxon>
        <taxon>Bacillati</taxon>
        <taxon>Cyanobacteriota</taxon>
        <taxon>Cyanophyceae</taxon>
        <taxon>Oscillatoriophycideae</taxon>
        <taxon>Chroococcales</taxon>
        <taxon>Microcystaceae</taxon>
        <taxon>Microcystis</taxon>
    </lineage>
</organism>
<dbReference type="InterPro" id="IPR036291">
    <property type="entry name" value="NAD(P)-bd_dom_sf"/>
</dbReference>
<sequence length="404" mass="45170">MQGTPIPQLLGDQWSGKKVLVTGASGFKGSWLCKALLELGTQVYATIPIHNVRHPHSAYQLFDLSQDVVEVSLDISDSQLVFDVINAVGPDIIFHLAAKAQVPVAQHDPRRAFMVNTMGTINILEACRQLEIGERILVISTDHVFGDRQIPKEGFLESSPVGYAGPYDTSKSAMELAVRCYHKTYYSQLPAIGITRASNVFGYGDTAPRRIIPQFINSAVKVPHEIFIKYARNGRQFIYITDIIAGYIRAASYLNQDEQKLETSSGPSLERKEEKSLTPTFHFALSDYGSYSENGEPFIRVSNLARMIQSIVADANSEWCKEMGVCHVGLNQDSAIDYAPNENPFQAINCSDTCARLNWKPKTSLEDGLKKMAQWFFVLNKNDISQLKKLIKEESEVITKYLLH</sequence>
<proteinExistence type="inferred from homology"/>
<dbReference type="Gene3D" id="3.90.25.10">
    <property type="entry name" value="UDP-galactose 4-epimerase, domain 1"/>
    <property type="match status" value="2"/>
</dbReference>
<evidence type="ECO:0000313" key="3">
    <source>
        <dbReference type="EMBL" id="GAL93131.1"/>
    </source>
</evidence>
<dbReference type="InterPro" id="IPR001509">
    <property type="entry name" value="Epimerase_deHydtase"/>
</dbReference>
<dbReference type="Pfam" id="PF01370">
    <property type="entry name" value="Epimerase"/>
    <property type="match status" value="1"/>
</dbReference>
<gene>
    <name evidence="3" type="ORF">N44_01818</name>
</gene>
<feature type="domain" description="NAD-dependent epimerase/dehydratase" evidence="2">
    <location>
        <begin position="19"/>
        <end position="256"/>
    </location>
</feature>
<accession>A0A0A1VV22</accession>
<dbReference type="AlphaFoldDB" id="A0A0A1VV22"/>
<reference evidence="4" key="1">
    <citation type="journal article" date="2015" name="Genome">
        <title>Whole Genome Sequence of the Non-Microcystin-Producing Microcystis aeruginosa Strain NIES-44.</title>
        <authorList>
            <person name="Okano K."/>
            <person name="Miyata N."/>
            <person name="Ozaki Y."/>
        </authorList>
    </citation>
    <scope>NUCLEOTIDE SEQUENCE [LARGE SCALE GENOMIC DNA]</scope>
    <source>
        <strain evidence="4">NIES-44</strain>
    </source>
</reference>